<name>A0AAW6B8U4_LACAM</name>
<dbReference type="RefSeq" id="WP_271902168.1">
    <property type="nucleotide sequence ID" value="NZ_JAOTHD010000010.1"/>
</dbReference>
<dbReference type="Proteomes" id="UP001141961">
    <property type="component" value="Unassembled WGS sequence"/>
</dbReference>
<reference evidence="2" key="1">
    <citation type="journal article" date="2022" name="Microorganisms">
        <title>Antibiotic Susceptibility, Resistance Gene Determinants and Corresponding Genomic Regions in Lactobacillus amylovorus Isolates Derived from Wild Boars and Domestic Pigs.</title>
        <authorList>
            <person name="Moravkova M."/>
            <person name="Kostovova I."/>
            <person name="Kavanova K."/>
            <person name="Pechar R."/>
            <person name="Stanek S."/>
            <person name="Brychta A."/>
            <person name="Zeman M."/>
            <person name="Kubasova T."/>
        </authorList>
    </citation>
    <scope>NUCLEOTIDE SEQUENCE</scope>
    <source>
        <strain evidence="2">M597B</strain>
    </source>
</reference>
<evidence type="ECO:0000313" key="2">
    <source>
        <dbReference type="EMBL" id="MDB6246560.1"/>
    </source>
</evidence>
<evidence type="ECO:0000313" key="3">
    <source>
        <dbReference type="Proteomes" id="UP001141961"/>
    </source>
</evidence>
<accession>A0AAW6B8U4</accession>
<dbReference type="AlphaFoldDB" id="A0AAW6B8U4"/>
<evidence type="ECO:0000256" key="1">
    <source>
        <dbReference type="SAM" id="MobiDB-lite"/>
    </source>
</evidence>
<feature type="region of interest" description="Disordered" evidence="1">
    <location>
        <begin position="338"/>
        <end position="358"/>
    </location>
</feature>
<organism evidence="2 3">
    <name type="scientific">Lactobacillus amylovorus</name>
    <dbReference type="NCBI Taxonomy" id="1604"/>
    <lineage>
        <taxon>Bacteria</taxon>
        <taxon>Bacillati</taxon>
        <taxon>Bacillota</taxon>
        <taxon>Bacilli</taxon>
        <taxon>Lactobacillales</taxon>
        <taxon>Lactobacillaceae</taxon>
        <taxon>Lactobacillus</taxon>
    </lineage>
</organism>
<sequence length="511" mass="59889">MKANEYNHLIILGNGFDLKCGLHTTYDAFFDERFGIEEACEVNKKINKNDYRKKLKENLKKQIKDNGFNTSYFDDLKFIKQIVLNTFKDSIGTLQQDHTELLEEEKKRLKDIKYTKWDAIFLFTFATLTNESIIYWNDVERIIYFVITWVLKKYEEVKNSHADDYMDDGSQDVDLYLAFIQLFSNFEFKDLGYLSNMYIENEMQLYAPEYLRLIIEKQFIPKDKIINSKNIDSVAIEMLQSLNEFESNFSAFIIEQIDKKNQGKVAYVDAASDLLSLIIQPHIEKLNGSIAALPKVNLDILNFNYSLSQKYILTIELRQKTAENWNINSFTNIHGIATNNSEDKKERSKSVKNQDKTPAPIFGVDSHDIWRSNNTNFDDPRVIFTKSFRLLDNHVNDIRTANFQDRVDVITFFGHSLSHADYSYFESIFDKYHIYDSNVKLEFYYYPGEVKPDSKSEDIQAEKKRQERKTMKNVVELLTAYGETVPGIHGENIINKLMLEQRLSVLPYPEI</sequence>
<reference evidence="2" key="2">
    <citation type="submission" date="2022-10" db="EMBL/GenBank/DDBJ databases">
        <authorList>
            <person name="Kostovova I."/>
            <person name="Moravkova M."/>
            <person name="Pechar R."/>
        </authorList>
    </citation>
    <scope>NUCLEOTIDE SEQUENCE</scope>
    <source>
        <strain evidence="2">M597B</strain>
    </source>
</reference>
<evidence type="ECO:0008006" key="4">
    <source>
        <dbReference type="Google" id="ProtNLM"/>
    </source>
</evidence>
<protein>
    <recommendedName>
        <fullName evidence="4">Bacteriophage abortive infection AbiH</fullName>
    </recommendedName>
</protein>
<gene>
    <name evidence="2" type="ORF">ODV14_04285</name>
</gene>
<comment type="caution">
    <text evidence="2">The sequence shown here is derived from an EMBL/GenBank/DDBJ whole genome shotgun (WGS) entry which is preliminary data.</text>
</comment>
<proteinExistence type="predicted"/>
<dbReference type="EMBL" id="JAOTHD010000010">
    <property type="protein sequence ID" value="MDB6246560.1"/>
    <property type="molecule type" value="Genomic_DNA"/>
</dbReference>
<feature type="compositionally biased region" description="Basic and acidic residues" evidence="1">
    <location>
        <begin position="341"/>
        <end position="355"/>
    </location>
</feature>